<dbReference type="CDD" id="cd02440">
    <property type="entry name" value="AdoMet_MTases"/>
    <property type="match status" value="1"/>
</dbReference>
<dbReference type="InterPro" id="IPR013216">
    <property type="entry name" value="Methyltransf_11"/>
</dbReference>
<dbReference type="PANTHER" id="PTHR43861">
    <property type="entry name" value="TRANS-ACONITATE 2-METHYLTRANSFERASE-RELATED"/>
    <property type="match status" value="1"/>
</dbReference>
<organism evidence="2 3">
    <name type="scientific">Limnofasciculus baicalensis BBK-W-15</name>
    <dbReference type="NCBI Taxonomy" id="2699891"/>
    <lineage>
        <taxon>Bacteria</taxon>
        <taxon>Bacillati</taxon>
        <taxon>Cyanobacteriota</taxon>
        <taxon>Cyanophyceae</taxon>
        <taxon>Coleofasciculales</taxon>
        <taxon>Coleofasciculaceae</taxon>
        <taxon>Limnofasciculus</taxon>
        <taxon>Limnofasciculus baicalensis</taxon>
    </lineage>
</organism>
<gene>
    <name evidence="2" type="ORF">NJ959_04260</name>
</gene>
<feature type="domain" description="Methyltransferase type 11" evidence="1">
    <location>
        <begin position="64"/>
        <end position="147"/>
    </location>
</feature>
<protein>
    <submittedName>
        <fullName evidence="2">Class I SAM-dependent methyltransferase</fullName>
    </submittedName>
</protein>
<evidence type="ECO:0000259" key="1">
    <source>
        <dbReference type="Pfam" id="PF08241"/>
    </source>
</evidence>
<name>A0AAE3GN71_9CYAN</name>
<dbReference type="EMBL" id="JAMZMM010000023">
    <property type="protein sequence ID" value="MCP2727691.1"/>
    <property type="molecule type" value="Genomic_DNA"/>
</dbReference>
<sequence>MINNWYTIWNRKEITDTHKSILASLIAADGFDTAYGGIEESAWIDYIQRLAIKLGISPDDSVFEVGCGAGALLYPFYQQGNPVAGIDYSAKLVKIAKDTMPKAAISLGEAIDISLENQFDIVVSNSVFLYFPNYDYAATVLHNMVKIAKKSIGVFEIPDLSKKSGALLMRKGMMGEAEYEEKYRGLDHLYFSKDWFREVLANLSVEVTIEDQDIRGYGNSQYRFNVLIHQIL</sequence>
<accession>A0AAE3GN71</accession>
<proteinExistence type="predicted"/>
<dbReference type="Gene3D" id="3.40.50.150">
    <property type="entry name" value="Vaccinia Virus protein VP39"/>
    <property type="match status" value="1"/>
</dbReference>
<comment type="caution">
    <text evidence="2">The sequence shown here is derived from an EMBL/GenBank/DDBJ whole genome shotgun (WGS) entry which is preliminary data.</text>
</comment>
<evidence type="ECO:0000313" key="2">
    <source>
        <dbReference type="EMBL" id="MCP2727691.1"/>
    </source>
</evidence>
<dbReference type="Proteomes" id="UP001204953">
    <property type="component" value="Unassembled WGS sequence"/>
</dbReference>
<reference evidence="2" key="1">
    <citation type="submission" date="2022-06" db="EMBL/GenBank/DDBJ databases">
        <title>New cyanobacteria of genus Symplocastrum in benthos of Lake Baikal.</title>
        <authorList>
            <person name="Sorokovikova E."/>
            <person name="Tikhonova I."/>
            <person name="Krasnopeev A."/>
            <person name="Evseev P."/>
            <person name="Gladkikh A."/>
            <person name="Belykh O."/>
        </authorList>
    </citation>
    <scope>NUCLEOTIDE SEQUENCE</scope>
    <source>
        <strain evidence="2">BBK-W-15</strain>
    </source>
</reference>
<dbReference type="Pfam" id="PF08241">
    <property type="entry name" value="Methyltransf_11"/>
    <property type="match status" value="1"/>
</dbReference>
<keyword evidence="2" id="KW-0808">Transferase</keyword>
<dbReference type="AlphaFoldDB" id="A0AAE3GN71"/>
<dbReference type="InterPro" id="IPR029063">
    <property type="entry name" value="SAM-dependent_MTases_sf"/>
</dbReference>
<keyword evidence="2" id="KW-0489">Methyltransferase</keyword>
<dbReference type="SUPFAM" id="SSF53335">
    <property type="entry name" value="S-adenosyl-L-methionine-dependent methyltransferases"/>
    <property type="match status" value="1"/>
</dbReference>
<dbReference type="GO" id="GO:0008757">
    <property type="term" value="F:S-adenosylmethionine-dependent methyltransferase activity"/>
    <property type="evidence" value="ECO:0007669"/>
    <property type="project" value="InterPro"/>
</dbReference>
<evidence type="ECO:0000313" key="3">
    <source>
        <dbReference type="Proteomes" id="UP001204953"/>
    </source>
</evidence>
<dbReference type="GO" id="GO:0032259">
    <property type="term" value="P:methylation"/>
    <property type="evidence" value="ECO:0007669"/>
    <property type="project" value="UniProtKB-KW"/>
</dbReference>
<keyword evidence="3" id="KW-1185">Reference proteome</keyword>